<keyword evidence="1" id="KW-0472">Membrane</keyword>
<protein>
    <submittedName>
        <fullName evidence="2">PepSY domain-containing protein</fullName>
    </submittedName>
</protein>
<feature type="transmembrane region" description="Helical" evidence="1">
    <location>
        <begin position="170"/>
        <end position="192"/>
    </location>
</feature>
<feature type="transmembrane region" description="Helical" evidence="1">
    <location>
        <begin position="314"/>
        <end position="335"/>
    </location>
</feature>
<dbReference type="Pfam" id="PF03929">
    <property type="entry name" value="PepSY_TM"/>
    <property type="match status" value="1"/>
</dbReference>
<comment type="caution">
    <text evidence="2">The sequence shown here is derived from an EMBL/GenBank/DDBJ whole genome shotgun (WGS) entry which is preliminary data.</text>
</comment>
<keyword evidence="1" id="KW-0812">Transmembrane</keyword>
<sequence length="347" mass="38847">MIVVGVTGSLLVFQNEISYQLEHRLYGHIAPQEQQVTPDSVLNAVKAAHISQKDLTLDRLYIPSEPGSFYKVSLLSSNNQRIEDLINPYTGIIVGESVWDNTLFGITAKLHQALLAGNTGTIIVGIGALVLFILCVTGIILWPGWRKLDTGFKIKWNAHPKRMNFDIHKVAGIACGVFLALTSFTGFCWNFRSFADSMIHIATFTPQQPKPVSHPIANKSPLELSTLLQKADAALPFALTTTIYLPHKPEEAFKVRKKLPRETGTFGSSYVYLDQYTGEVVKLINGLRLSRAELLWKSLKPLHMGTFGGLPTRILYIFVGFAPLFLFVTGFRMWWYRKKGKNATHWG</sequence>
<keyword evidence="1" id="KW-1133">Transmembrane helix</keyword>
<gene>
    <name evidence="2" type="ORF">G7B40_007185</name>
</gene>
<keyword evidence="3" id="KW-1185">Reference proteome</keyword>
<dbReference type="EMBL" id="JAALHA020000002">
    <property type="protein sequence ID" value="MDR9894356.1"/>
    <property type="molecule type" value="Genomic_DNA"/>
</dbReference>
<dbReference type="PANTHER" id="PTHR34219:SF3">
    <property type="entry name" value="BLL7967 PROTEIN"/>
    <property type="match status" value="1"/>
</dbReference>
<proteinExistence type="predicted"/>
<evidence type="ECO:0000313" key="2">
    <source>
        <dbReference type="EMBL" id="MDR9894356.1"/>
    </source>
</evidence>
<accession>A0AAP5I3Y9</accession>
<dbReference type="InterPro" id="IPR005625">
    <property type="entry name" value="PepSY-ass_TM"/>
</dbReference>
<reference evidence="3" key="1">
    <citation type="journal article" date="2021" name="Science">
        <title>Hunting the eagle killer: A cyanobacterial neurotoxin causes vacuolar myelinopathy.</title>
        <authorList>
            <person name="Breinlinger S."/>
            <person name="Phillips T.J."/>
            <person name="Haram B.N."/>
            <person name="Mares J."/>
            <person name="Martinez Yerena J.A."/>
            <person name="Hrouzek P."/>
            <person name="Sobotka R."/>
            <person name="Henderson W.M."/>
            <person name="Schmieder P."/>
            <person name="Williams S.M."/>
            <person name="Lauderdale J.D."/>
            <person name="Wilde H.D."/>
            <person name="Gerrin W."/>
            <person name="Kust A."/>
            <person name="Washington J.W."/>
            <person name="Wagner C."/>
            <person name="Geier B."/>
            <person name="Liebeke M."/>
            <person name="Enke H."/>
            <person name="Niedermeyer T.H.J."/>
            <person name="Wilde S.B."/>
        </authorList>
    </citation>
    <scope>NUCLEOTIDE SEQUENCE [LARGE SCALE GENOMIC DNA]</scope>
    <source>
        <strain evidence="3">Thurmond2011</strain>
    </source>
</reference>
<name>A0AAP5I3Y9_9CYAN</name>
<dbReference type="Proteomes" id="UP000667802">
    <property type="component" value="Unassembled WGS sequence"/>
</dbReference>
<organism evidence="2 3">
    <name type="scientific">Aetokthonos hydrillicola Thurmond2011</name>
    <dbReference type="NCBI Taxonomy" id="2712845"/>
    <lineage>
        <taxon>Bacteria</taxon>
        <taxon>Bacillati</taxon>
        <taxon>Cyanobacteriota</taxon>
        <taxon>Cyanophyceae</taxon>
        <taxon>Nostocales</taxon>
        <taxon>Hapalosiphonaceae</taxon>
        <taxon>Aetokthonos</taxon>
    </lineage>
</organism>
<evidence type="ECO:0000313" key="3">
    <source>
        <dbReference type="Proteomes" id="UP000667802"/>
    </source>
</evidence>
<dbReference type="AlphaFoldDB" id="A0AAP5I3Y9"/>
<feature type="transmembrane region" description="Helical" evidence="1">
    <location>
        <begin position="122"/>
        <end position="145"/>
    </location>
</feature>
<evidence type="ECO:0000256" key="1">
    <source>
        <dbReference type="SAM" id="Phobius"/>
    </source>
</evidence>
<dbReference type="PANTHER" id="PTHR34219">
    <property type="entry name" value="IRON-REGULATED INNER MEMBRANE PROTEIN-RELATED"/>
    <property type="match status" value="1"/>
</dbReference>